<dbReference type="Proteomes" id="UP000437575">
    <property type="component" value="Unassembled WGS sequence"/>
</dbReference>
<comment type="caution">
    <text evidence="2">The sequence shown here is derived from an EMBL/GenBank/DDBJ whole genome shotgun (WGS) entry which is preliminary data.</text>
</comment>
<reference evidence="2 3" key="1">
    <citation type="submission" date="2019-11" db="EMBL/GenBank/DDBJ databases">
        <title>Draft Genome Sequence of Plant Growth-Promoting Rhizosphere-Associated Bacteria.</title>
        <authorList>
            <person name="Vasilyev I.Y."/>
            <person name="Radchenko V."/>
            <person name="Ilnitskaya E.V."/>
        </authorList>
    </citation>
    <scope>NUCLEOTIDE SEQUENCE [LARGE SCALE GENOMIC DNA]</scope>
    <source>
        <strain evidence="2 3">VRA_1sq_f</strain>
    </source>
</reference>
<dbReference type="GO" id="GO:0004527">
    <property type="term" value="F:exonuclease activity"/>
    <property type="evidence" value="ECO:0007669"/>
    <property type="project" value="UniProtKB-KW"/>
</dbReference>
<evidence type="ECO:0000313" key="3">
    <source>
        <dbReference type="Proteomes" id="UP000437575"/>
    </source>
</evidence>
<dbReference type="InterPro" id="IPR029052">
    <property type="entry name" value="Metallo-depent_PP-like"/>
</dbReference>
<dbReference type="Gene3D" id="3.60.21.10">
    <property type="match status" value="1"/>
</dbReference>
<dbReference type="PANTHER" id="PTHR30337:SF0">
    <property type="entry name" value="NUCLEASE SBCCD SUBUNIT D"/>
    <property type="match status" value="1"/>
</dbReference>
<dbReference type="PANTHER" id="PTHR30337">
    <property type="entry name" value="COMPONENT OF ATP-DEPENDENT DSDNA EXONUCLEASE"/>
    <property type="match status" value="1"/>
</dbReference>
<gene>
    <name evidence="2" type="ORF">GKC34_04180</name>
</gene>
<dbReference type="InterPro" id="IPR050535">
    <property type="entry name" value="DNA_Repair-Maintenance_Comp"/>
</dbReference>
<accession>A0A6A8LPA3</accession>
<dbReference type="Pfam" id="PF12320">
    <property type="entry name" value="SbcD_C"/>
    <property type="match status" value="1"/>
</dbReference>
<dbReference type="EMBL" id="WKKZ01000113">
    <property type="protein sequence ID" value="MSE05043.1"/>
    <property type="molecule type" value="Genomic_DNA"/>
</dbReference>
<dbReference type="AlphaFoldDB" id="A0A6A8LPA3"/>
<proteinExistence type="predicted"/>
<feature type="domain" description="Nuclease SbcCD subunit D C-terminal" evidence="1">
    <location>
        <begin position="90"/>
        <end position="177"/>
    </location>
</feature>
<dbReference type="SUPFAM" id="SSF56300">
    <property type="entry name" value="Metallo-dependent phosphatases"/>
    <property type="match status" value="1"/>
</dbReference>
<feature type="non-terminal residue" evidence="2">
    <location>
        <position position="1"/>
    </location>
</feature>
<keyword evidence="2" id="KW-0378">Hydrolase</keyword>
<keyword evidence="2" id="KW-0269">Exonuclease</keyword>
<evidence type="ECO:0000259" key="1">
    <source>
        <dbReference type="Pfam" id="PF12320"/>
    </source>
</evidence>
<protein>
    <submittedName>
        <fullName evidence="2">Exonuclease SbcCD subunit D</fullName>
    </submittedName>
</protein>
<organism evidence="2 3">
    <name type="scientific">Ligilactobacillus salivarius</name>
    <dbReference type="NCBI Taxonomy" id="1624"/>
    <lineage>
        <taxon>Bacteria</taxon>
        <taxon>Bacillati</taxon>
        <taxon>Bacillota</taxon>
        <taxon>Bacilli</taxon>
        <taxon>Lactobacillales</taxon>
        <taxon>Lactobacillaceae</taxon>
        <taxon>Ligilactobacillus</taxon>
    </lineage>
</organism>
<keyword evidence="2" id="KW-0540">Nuclease</keyword>
<name>A0A6A8LPA3_9LACO</name>
<evidence type="ECO:0000313" key="2">
    <source>
        <dbReference type="EMBL" id="MSE05043.1"/>
    </source>
</evidence>
<sequence length="200" mass="22696">HFFAAGSTQTDSETNIMVGGLDAIPTSYLNDFDYVALGHLHDARASQAETIKYSGSPVKFSVSEATSQKGVWIVDTEKISPKFVPLVPVHEINVLEDSFDNLISPSVYEKYSKEDYYAIRLTDTKVIPDVINKLRNYYPKILELRRVGEIQELKAEENKERDLTDPMKLVSDFFTEVTGEKLTSNQQKWVENALKDVNKK</sequence>
<dbReference type="InterPro" id="IPR026843">
    <property type="entry name" value="SbcD_C"/>
</dbReference>